<proteinExistence type="predicted"/>
<comment type="caution">
    <text evidence="1">The sequence shown here is derived from an EMBL/GenBank/DDBJ whole genome shotgun (WGS) entry which is preliminary data.</text>
</comment>
<name>A0A1G2DXA7_9BACT</name>
<gene>
    <name evidence="1" type="ORF">A2V72_00035</name>
</gene>
<protein>
    <submittedName>
        <fullName evidence="1">Uncharacterized protein</fullName>
    </submittedName>
</protein>
<accession>A0A1G2DXA7</accession>
<sequence>MAIMRTKEGREKFSGLVERSTKLKNGIHDIFVEEVFTVGQRSLCQPEVAIIRDGQGRILLIPEDMKCDGRNRLVSRWNLKKEMSLQIAVTDNEISEVLIGGG</sequence>
<reference evidence="1 2" key="1">
    <citation type="journal article" date="2016" name="Nat. Commun.">
        <title>Thousands of microbial genomes shed light on interconnected biogeochemical processes in an aquifer system.</title>
        <authorList>
            <person name="Anantharaman K."/>
            <person name="Brown C.T."/>
            <person name="Hug L.A."/>
            <person name="Sharon I."/>
            <person name="Castelle C.J."/>
            <person name="Probst A.J."/>
            <person name="Thomas B.C."/>
            <person name="Singh A."/>
            <person name="Wilkins M.J."/>
            <person name="Karaoz U."/>
            <person name="Brodie E.L."/>
            <person name="Williams K.H."/>
            <person name="Hubbard S.S."/>
            <person name="Banfield J.F."/>
        </authorList>
    </citation>
    <scope>NUCLEOTIDE SEQUENCE [LARGE SCALE GENOMIC DNA]</scope>
</reference>
<dbReference type="Proteomes" id="UP000178893">
    <property type="component" value="Unassembled WGS sequence"/>
</dbReference>
<evidence type="ECO:0000313" key="2">
    <source>
        <dbReference type="Proteomes" id="UP000178893"/>
    </source>
</evidence>
<evidence type="ECO:0000313" key="1">
    <source>
        <dbReference type="EMBL" id="OGZ18197.1"/>
    </source>
</evidence>
<organism evidence="1 2">
    <name type="scientific">Candidatus Nealsonbacteria bacterium RBG_13_37_56</name>
    <dbReference type="NCBI Taxonomy" id="1801661"/>
    <lineage>
        <taxon>Bacteria</taxon>
        <taxon>Candidatus Nealsoniibacteriota</taxon>
    </lineage>
</organism>
<dbReference type="EMBL" id="MHLW01000011">
    <property type="protein sequence ID" value="OGZ18197.1"/>
    <property type="molecule type" value="Genomic_DNA"/>
</dbReference>
<dbReference type="AlphaFoldDB" id="A0A1G2DXA7"/>